<evidence type="ECO:0000313" key="3">
    <source>
        <dbReference type="EnsemblPlants" id="QL09p026775:mrna"/>
    </source>
</evidence>
<dbReference type="InterPro" id="IPR044821">
    <property type="entry name" value="At1g28695/At4g15970-like"/>
</dbReference>
<evidence type="ECO:0000313" key="4">
    <source>
        <dbReference type="Proteomes" id="UP000594261"/>
    </source>
</evidence>
<keyword evidence="4" id="KW-1185">Reference proteome</keyword>
<evidence type="ECO:0000256" key="1">
    <source>
        <dbReference type="SAM" id="Phobius"/>
    </source>
</evidence>
<dbReference type="AlphaFoldDB" id="A0A7N2MK06"/>
<dbReference type="InterPro" id="IPR005069">
    <property type="entry name" value="Nucl-diP-sugar_transferase"/>
</dbReference>
<name>A0A7N2MK06_QUELO</name>
<dbReference type="KEGG" id="qlo:115962047"/>
<dbReference type="InParanoid" id="A0A7N2MK06"/>
<keyword evidence="1" id="KW-0472">Membrane</keyword>
<sequence length="342" mass="39666">MEFFKDRRTHITITVCLLSFCLLYVFLTPYIGFTPLFSLPYQPCTLSKTCNVTSNKDALEAALSEASMENKTIVIAIVNKAYVEGDKPMLDLFLDSFWLGEDTRKLVDHLLLVAVDETSFERCKFLRLHCYRLQMDDGVDSNGEKVYMSDSFIKMMWRRTLFLGEVLKRDYSFVFTDTDVMWLRNPFPMLSQNERIDLQISTDNFNGNEWSEDNPINTGFYFIRSNNKTMSLFDAWYAMKNNSVGLKEQDVLLNMMHEGVFKELGLTVRFLDTNYFSGFCKDSEDFKAVRTVHANCCRTISAKLTDLMAVIHDWERYKRASTNESLSTAWSNHVACSDSWKS</sequence>
<dbReference type="EnsemblPlants" id="QL09p026775:mrna">
    <property type="protein sequence ID" value="QL09p026775:mrna"/>
    <property type="gene ID" value="QL09p026775"/>
</dbReference>
<dbReference type="OrthoDB" id="540503at2759"/>
<keyword evidence="1" id="KW-1133">Transmembrane helix</keyword>
<feature type="transmembrane region" description="Helical" evidence="1">
    <location>
        <begin position="12"/>
        <end position="33"/>
    </location>
</feature>
<accession>A0A7N2MK06</accession>
<gene>
    <name evidence="3" type="primary">LOC115962047</name>
</gene>
<dbReference type="GeneID" id="115962047"/>
<feature type="domain" description="Nucleotide-diphospho-sugar transferase" evidence="2">
    <location>
        <begin position="106"/>
        <end position="307"/>
    </location>
</feature>
<reference evidence="3 4" key="1">
    <citation type="journal article" date="2016" name="G3 (Bethesda)">
        <title>First Draft Assembly and Annotation of the Genome of a California Endemic Oak Quercus lobata Nee (Fagaceae).</title>
        <authorList>
            <person name="Sork V.L."/>
            <person name="Fitz-Gibbon S.T."/>
            <person name="Puiu D."/>
            <person name="Crepeau M."/>
            <person name="Gugger P.F."/>
            <person name="Sherman R."/>
            <person name="Stevens K."/>
            <person name="Langley C.H."/>
            <person name="Pellegrini M."/>
            <person name="Salzberg S.L."/>
        </authorList>
    </citation>
    <scope>NUCLEOTIDE SEQUENCE [LARGE SCALE GENOMIC DNA]</scope>
    <source>
        <strain evidence="3 4">cv. SW786</strain>
    </source>
</reference>
<dbReference type="RefSeq" id="XP_030936771.1">
    <property type="nucleotide sequence ID" value="XM_031080911.1"/>
</dbReference>
<dbReference type="Gramene" id="QL09p026775:mrna">
    <property type="protein sequence ID" value="QL09p026775:mrna"/>
    <property type="gene ID" value="QL09p026775"/>
</dbReference>
<keyword evidence="1" id="KW-0812">Transmembrane</keyword>
<dbReference type="PANTHER" id="PTHR46038:SF29">
    <property type="entry name" value="NUCLEOTIDE-DIPHOSPHO-SUGAR TRANSFERASE DOMAIN-CONTAINING PROTEIN"/>
    <property type="match status" value="1"/>
</dbReference>
<dbReference type="EMBL" id="LRBV02000009">
    <property type="status" value="NOT_ANNOTATED_CDS"/>
    <property type="molecule type" value="Genomic_DNA"/>
</dbReference>
<dbReference type="Pfam" id="PF03407">
    <property type="entry name" value="Nucleotid_trans"/>
    <property type="match status" value="1"/>
</dbReference>
<reference evidence="3" key="2">
    <citation type="submission" date="2021-01" db="UniProtKB">
        <authorList>
            <consortium name="EnsemblPlants"/>
        </authorList>
    </citation>
    <scope>IDENTIFICATION</scope>
</reference>
<dbReference type="Proteomes" id="UP000594261">
    <property type="component" value="Chromosome 9"/>
</dbReference>
<proteinExistence type="predicted"/>
<organism evidence="3 4">
    <name type="scientific">Quercus lobata</name>
    <name type="common">Valley oak</name>
    <dbReference type="NCBI Taxonomy" id="97700"/>
    <lineage>
        <taxon>Eukaryota</taxon>
        <taxon>Viridiplantae</taxon>
        <taxon>Streptophyta</taxon>
        <taxon>Embryophyta</taxon>
        <taxon>Tracheophyta</taxon>
        <taxon>Spermatophyta</taxon>
        <taxon>Magnoliopsida</taxon>
        <taxon>eudicotyledons</taxon>
        <taxon>Gunneridae</taxon>
        <taxon>Pentapetalae</taxon>
        <taxon>rosids</taxon>
        <taxon>fabids</taxon>
        <taxon>Fagales</taxon>
        <taxon>Fagaceae</taxon>
        <taxon>Quercus</taxon>
    </lineage>
</organism>
<protein>
    <recommendedName>
        <fullName evidence="2">Nucleotide-diphospho-sugar transferase domain-containing protein</fullName>
    </recommendedName>
</protein>
<dbReference type="FunCoup" id="A0A7N2MK06">
    <property type="interactions" value="195"/>
</dbReference>
<dbReference type="OMA" id="LCAREQY"/>
<evidence type="ECO:0000259" key="2">
    <source>
        <dbReference type="Pfam" id="PF03407"/>
    </source>
</evidence>
<dbReference type="PANTHER" id="PTHR46038">
    <property type="entry name" value="EXPRESSED PROTEIN-RELATED"/>
    <property type="match status" value="1"/>
</dbReference>